<evidence type="ECO:0000256" key="1">
    <source>
        <dbReference type="SAM" id="MobiDB-lite"/>
    </source>
</evidence>
<dbReference type="AlphaFoldDB" id="A0A915MJV3"/>
<keyword evidence="2" id="KW-1185">Reference proteome</keyword>
<evidence type="ECO:0000313" key="3">
    <source>
        <dbReference type="WBParaSite" id="scaffold38204_cov294.g23425"/>
    </source>
</evidence>
<sequence>NSDEEQFYDSNDYFVDTDSPEIGEKKEGTGKD</sequence>
<protein>
    <submittedName>
        <fullName evidence="3">Uncharacterized protein</fullName>
    </submittedName>
</protein>
<feature type="compositionally biased region" description="Basic and acidic residues" evidence="1">
    <location>
        <begin position="22"/>
        <end position="32"/>
    </location>
</feature>
<evidence type="ECO:0000313" key="2">
    <source>
        <dbReference type="Proteomes" id="UP000887561"/>
    </source>
</evidence>
<dbReference type="WBParaSite" id="scaffold38204_cov294.g23425">
    <property type="protein sequence ID" value="scaffold38204_cov294.g23425"/>
    <property type="gene ID" value="scaffold38204_cov294.g23425"/>
</dbReference>
<reference evidence="3" key="1">
    <citation type="submission" date="2022-11" db="UniProtKB">
        <authorList>
            <consortium name="WormBaseParasite"/>
        </authorList>
    </citation>
    <scope>IDENTIFICATION</scope>
</reference>
<accession>A0A915MJV3</accession>
<proteinExistence type="predicted"/>
<feature type="region of interest" description="Disordered" evidence="1">
    <location>
        <begin position="1"/>
        <end position="32"/>
    </location>
</feature>
<dbReference type="Proteomes" id="UP000887561">
    <property type="component" value="Unplaced"/>
</dbReference>
<organism evidence="2 3">
    <name type="scientific">Meloidogyne javanica</name>
    <name type="common">Root-knot nematode worm</name>
    <dbReference type="NCBI Taxonomy" id="6303"/>
    <lineage>
        <taxon>Eukaryota</taxon>
        <taxon>Metazoa</taxon>
        <taxon>Ecdysozoa</taxon>
        <taxon>Nematoda</taxon>
        <taxon>Chromadorea</taxon>
        <taxon>Rhabditida</taxon>
        <taxon>Tylenchina</taxon>
        <taxon>Tylenchomorpha</taxon>
        <taxon>Tylenchoidea</taxon>
        <taxon>Meloidogynidae</taxon>
        <taxon>Meloidogyninae</taxon>
        <taxon>Meloidogyne</taxon>
        <taxon>Meloidogyne incognita group</taxon>
    </lineage>
</organism>
<name>A0A915MJV3_MELJA</name>